<dbReference type="SUPFAM" id="SSF48452">
    <property type="entry name" value="TPR-like"/>
    <property type="match status" value="3"/>
</dbReference>
<dbReference type="GO" id="GO:0016779">
    <property type="term" value="F:nucleotidyltransferase activity"/>
    <property type="evidence" value="ECO:0007669"/>
    <property type="project" value="UniProtKB-KW"/>
</dbReference>
<dbReference type="GO" id="GO:0106274">
    <property type="term" value="F:NAD+-protein-arginine ADP-ribosyltransferase activity"/>
    <property type="evidence" value="ECO:0007669"/>
    <property type="project" value="UniProtKB-EC"/>
</dbReference>
<keyword evidence="9" id="KW-0520">NAD</keyword>
<evidence type="ECO:0000256" key="7">
    <source>
        <dbReference type="ARBA" id="ARBA00047597"/>
    </source>
</evidence>
<accession>A0A818VIS4</accession>
<dbReference type="Pfam" id="PF13374">
    <property type="entry name" value="TPR_10"/>
    <property type="match status" value="1"/>
</dbReference>
<dbReference type="PRINTS" id="PR00381">
    <property type="entry name" value="KINESINLIGHT"/>
</dbReference>
<dbReference type="Pfam" id="PF01129">
    <property type="entry name" value="ART"/>
    <property type="match status" value="1"/>
</dbReference>
<keyword evidence="3 9" id="KW-0808">Transferase</keyword>
<evidence type="ECO:0000256" key="5">
    <source>
        <dbReference type="ARBA" id="ARBA00022737"/>
    </source>
</evidence>
<dbReference type="PROSITE" id="PS51996">
    <property type="entry name" value="TR_MART"/>
    <property type="match status" value="1"/>
</dbReference>
<comment type="caution">
    <text evidence="10">The sequence shown here is derived from an EMBL/GenBank/DDBJ whole genome shotgun (WGS) entry which is preliminary data.</text>
</comment>
<evidence type="ECO:0000256" key="2">
    <source>
        <dbReference type="ARBA" id="ARBA00022676"/>
    </source>
</evidence>
<proteinExistence type="inferred from homology"/>
<keyword evidence="9" id="KW-0521">NADP</keyword>
<keyword evidence="4" id="KW-0548">Nucleotidyltransferase</keyword>
<dbReference type="Gene3D" id="3.90.176.10">
    <property type="entry name" value="Toxin ADP-ribosyltransferase, Chain A, domain 1"/>
    <property type="match status" value="1"/>
</dbReference>
<feature type="repeat" description="TPR" evidence="8">
    <location>
        <begin position="677"/>
        <end position="710"/>
    </location>
</feature>
<feature type="repeat" description="TPR" evidence="8">
    <location>
        <begin position="803"/>
        <end position="836"/>
    </location>
</feature>
<dbReference type="InterPro" id="IPR000768">
    <property type="entry name" value="ART"/>
</dbReference>
<feature type="repeat" description="TPR" evidence="8">
    <location>
        <begin position="635"/>
        <end position="668"/>
    </location>
</feature>
<dbReference type="Proteomes" id="UP000663881">
    <property type="component" value="Unassembled WGS sequence"/>
</dbReference>
<dbReference type="InterPro" id="IPR011990">
    <property type="entry name" value="TPR-like_helical_dom_sf"/>
</dbReference>
<dbReference type="EMBL" id="CAJOAY010000673">
    <property type="protein sequence ID" value="CAF3713704.1"/>
    <property type="molecule type" value="Genomic_DNA"/>
</dbReference>
<dbReference type="EC" id="2.4.2.31" evidence="9"/>
<evidence type="ECO:0000256" key="4">
    <source>
        <dbReference type="ARBA" id="ARBA00022695"/>
    </source>
</evidence>
<feature type="repeat" description="TPR" evidence="8">
    <location>
        <begin position="887"/>
        <end position="920"/>
    </location>
</feature>
<dbReference type="Pfam" id="PF00515">
    <property type="entry name" value="TPR_1"/>
    <property type="match status" value="1"/>
</dbReference>
<evidence type="ECO:0000256" key="1">
    <source>
        <dbReference type="ARBA" id="ARBA00009558"/>
    </source>
</evidence>
<comment type="catalytic activity">
    <reaction evidence="7 9">
        <text>L-arginyl-[protein] + NAD(+) = N(omega)-(ADP-D-ribosyl)-L-arginyl-[protein] + nicotinamide + H(+)</text>
        <dbReference type="Rhea" id="RHEA:19149"/>
        <dbReference type="Rhea" id="RHEA-COMP:10532"/>
        <dbReference type="Rhea" id="RHEA-COMP:15087"/>
        <dbReference type="ChEBI" id="CHEBI:15378"/>
        <dbReference type="ChEBI" id="CHEBI:17154"/>
        <dbReference type="ChEBI" id="CHEBI:29965"/>
        <dbReference type="ChEBI" id="CHEBI:57540"/>
        <dbReference type="ChEBI" id="CHEBI:142554"/>
        <dbReference type="EC" id="2.4.2.31"/>
    </reaction>
</comment>
<keyword evidence="5" id="KW-0677">Repeat</keyword>
<feature type="repeat" description="TPR" evidence="8">
    <location>
        <begin position="845"/>
        <end position="878"/>
    </location>
</feature>
<feature type="repeat" description="TPR" evidence="8">
    <location>
        <begin position="761"/>
        <end position="794"/>
    </location>
</feature>
<dbReference type="PROSITE" id="PS50005">
    <property type="entry name" value="TPR"/>
    <property type="match status" value="11"/>
</dbReference>
<dbReference type="Gene3D" id="1.25.40.10">
    <property type="entry name" value="Tetratricopeptide repeat domain"/>
    <property type="match status" value="3"/>
</dbReference>
<feature type="repeat" description="TPR" evidence="8">
    <location>
        <begin position="593"/>
        <end position="626"/>
    </location>
</feature>
<dbReference type="Pfam" id="PF13181">
    <property type="entry name" value="TPR_8"/>
    <property type="match status" value="1"/>
</dbReference>
<evidence type="ECO:0000256" key="6">
    <source>
        <dbReference type="ARBA" id="ARBA00022803"/>
    </source>
</evidence>
<dbReference type="PANTHER" id="PTHR45641">
    <property type="entry name" value="TETRATRICOPEPTIDE REPEAT PROTEIN (AFU_ORTHOLOGUE AFUA_6G03870)"/>
    <property type="match status" value="1"/>
</dbReference>
<keyword evidence="2 9" id="KW-0328">Glycosyltransferase</keyword>
<dbReference type="PROSITE" id="PS50293">
    <property type="entry name" value="TPR_REGION"/>
    <property type="match status" value="9"/>
</dbReference>
<feature type="repeat" description="TPR" evidence="8">
    <location>
        <begin position="551"/>
        <end position="584"/>
    </location>
</feature>
<dbReference type="SMART" id="SM00028">
    <property type="entry name" value="TPR"/>
    <property type="match status" value="12"/>
</dbReference>
<evidence type="ECO:0000256" key="9">
    <source>
        <dbReference type="RuleBase" id="RU361228"/>
    </source>
</evidence>
<name>A0A818VIS4_9BILA</name>
<dbReference type="Pfam" id="PF13424">
    <property type="entry name" value="TPR_12"/>
    <property type="match status" value="4"/>
</dbReference>
<evidence type="ECO:0000256" key="8">
    <source>
        <dbReference type="PROSITE-ProRule" id="PRU00339"/>
    </source>
</evidence>
<protein>
    <recommendedName>
        <fullName evidence="9">NAD(P)(+)--arginine ADP-ribosyltransferase</fullName>
        <ecNumber evidence="9">2.4.2.31</ecNumber>
    </recommendedName>
    <alternativeName>
        <fullName evidence="9">Mono(ADP-ribosyl)transferase</fullName>
    </alternativeName>
</protein>
<evidence type="ECO:0000256" key="3">
    <source>
        <dbReference type="ARBA" id="ARBA00022679"/>
    </source>
</evidence>
<organism evidence="10 11">
    <name type="scientific">Adineta steineri</name>
    <dbReference type="NCBI Taxonomy" id="433720"/>
    <lineage>
        <taxon>Eukaryota</taxon>
        <taxon>Metazoa</taxon>
        <taxon>Spiralia</taxon>
        <taxon>Gnathifera</taxon>
        <taxon>Rotifera</taxon>
        <taxon>Eurotatoria</taxon>
        <taxon>Bdelloidea</taxon>
        <taxon>Adinetida</taxon>
        <taxon>Adinetidae</taxon>
        <taxon>Adineta</taxon>
    </lineage>
</organism>
<evidence type="ECO:0000313" key="10">
    <source>
        <dbReference type="EMBL" id="CAF3713704.1"/>
    </source>
</evidence>
<feature type="repeat" description="TPR" evidence="8">
    <location>
        <begin position="467"/>
        <end position="500"/>
    </location>
</feature>
<dbReference type="PANTHER" id="PTHR45641:SF1">
    <property type="entry name" value="AAA+ ATPASE DOMAIN-CONTAINING PROTEIN"/>
    <property type="match status" value="1"/>
</dbReference>
<evidence type="ECO:0000313" key="11">
    <source>
        <dbReference type="Proteomes" id="UP000663881"/>
    </source>
</evidence>
<comment type="similarity">
    <text evidence="1 9">Belongs to the Arg-specific ADP-ribosyltransferase family.</text>
</comment>
<dbReference type="SUPFAM" id="SSF56399">
    <property type="entry name" value="ADP-ribosylation"/>
    <property type="match status" value="1"/>
</dbReference>
<sequence length="942" mass="107966">MSGSESNQEASCSSSNAFTSNNNTTIISSNVIQPRRRIIKNYSLLLLDECVDQTDKDYENTLKQNQTITDNVNVFKERDACIDFLTDFEEDIKLFLIIKNAISQQIMPFINDIPQLHGVYILSDTEILHEAWTKQWQKIKSVHINIDDLCQRLQFGMKQLNQDSIAMSFITLDEMTSTDNVNQLEPTFMYTQIFKDILLDMEHDAQAIKQFTAYCRNHDCGSAKNIDEFEKSYDVETAIWWYTCPSFIYSMLNDALRSMEGETIINMGFFIRDLHQQLQKLQQEQLNVLHDKPFIVYRGQGLSKVDFEKLRKTQSGLISFNNFLSTSTEQHMPLGLASSASETADMVGIFFKMLIDPRVESVPFASINTISYFPGEDEILFSMHTIFRVGAIKQMDSNNQLYQVELQLTSDDDRQLRLLTNRIREEVIGDNGWERLGDLLLKIGQFDKADELYNVLLAETSHDDEKALYYNQLGHVKNGHGDYEKAIWYYEQGLQIRQKTLPSNHLDLAASYHNIGFVYYSMGEYPKALSFFEQALEIRQNNLLSNHPDLANSYNNIGWAYDNMGQYSKALLFYEQALEIRQKTLPLNDPDLAASYNNIGVVYDNMGEYLKALSYYEKALEICQKTLPSNHPDLAASYSNIGLVYYNMGEYSEALSYYEKDLEIQQTTLPTNYPDLAASYNNIGLVYNSMGEYSTALSYYEKDLEIYQKTLPSNHPSLAAFYNNIGLVYYNMGEYLKALSYYEKALEICQKTLPSNHPNIATSYNNVGDVHSKMGEDSKALSFYEKALEILQETVPSNHPSLAISCNNIGNVYNNMGEYPKARSFYEQALEIFQKTLSSNHPDLATSYNNIGNVYNNMGEYSKALSFCEQALEIRQKTLSSDHPDLATSYSSIGNVYKNMGEYVKALSYYNRALDIFQYALPPTHLHIKNVKESIDIVKMNL</sequence>
<feature type="repeat" description="TPR" evidence="8">
    <location>
        <begin position="719"/>
        <end position="752"/>
    </location>
</feature>
<reference evidence="10" key="1">
    <citation type="submission" date="2021-02" db="EMBL/GenBank/DDBJ databases">
        <authorList>
            <person name="Nowell W R."/>
        </authorList>
    </citation>
    <scope>NUCLEOTIDE SEQUENCE</scope>
</reference>
<dbReference type="InterPro" id="IPR019734">
    <property type="entry name" value="TPR_rpt"/>
</dbReference>
<dbReference type="AlphaFoldDB" id="A0A818VIS4"/>
<feature type="repeat" description="TPR" evidence="8">
    <location>
        <begin position="509"/>
        <end position="542"/>
    </location>
</feature>
<keyword evidence="6 8" id="KW-0802">TPR repeat</keyword>
<gene>
    <name evidence="10" type="ORF">OKA104_LOCUS13365</name>
</gene>